<dbReference type="Gene3D" id="3.40.630.30">
    <property type="match status" value="1"/>
</dbReference>
<evidence type="ECO:0000256" key="2">
    <source>
        <dbReference type="ARBA" id="ARBA00023315"/>
    </source>
</evidence>
<dbReference type="PANTHER" id="PTHR43877">
    <property type="entry name" value="AMINOALKYLPHOSPHONATE N-ACETYLTRANSFERASE-RELATED-RELATED"/>
    <property type="match status" value="1"/>
</dbReference>
<dbReference type="OrthoDB" id="281808at2"/>
<name>A0A1C1Z134_9HYPH</name>
<evidence type="ECO:0000259" key="3">
    <source>
        <dbReference type="PROSITE" id="PS51186"/>
    </source>
</evidence>
<keyword evidence="5" id="KW-1185">Reference proteome</keyword>
<dbReference type="AlphaFoldDB" id="A0A1C1Z134"/>
<keyword evidence="1" id="KW-0808">Transferase</keyword>
<dbReference type="EMBL" id="LQZT01000001">
    <property type="protein sequence ID" value="OCW59420.1"/>
    <property type="molecule type" value="Genomic_DNA"/>
</dbReference>
<accession>A0A1C1Z134</accession>
<gene>
    <name evidence="4" type="ORF">AWJ14_10345</name>
</gene>
<dbReference type="Proteomes" id="UP000094795">
    <property type="component" value="Unassembled WGS sequence"/>
</dbReference>
<dbReference type="SUPFAM" id="SSF55729">
    <property type="entry name" value="Acyl-CoA N-acyltransferases (Nat)"/>
    <property type="match status" value="1"/>
</dbReference>
<dbReference type="InterPro" id="IPR016181">
    <property type="entry name" value="Acyl_CoA_acyltransferase"/>
</dbReference>
<dbReference type="GO" id="GO:0016747">
    <property type="term" value="F:acyltransferase activity, transferring groups other than amino-acyl groups"/>
    <property type="evidence" value="ECO:0007669"/>
    <property type="project" value="InterPro"/>
</dbReference>
<evidence type="ECO:0000313" key="4">
    <source>
        <dbReference type="EMBL" id="OCW59420.1"/>
    </source>
</evidence>
<proteinExistence type="predicted"/>
<dbReference type="RefSeq" id="WP_066174114.1">
    <property type="nucleotide sequence ID" value="NZ_LQZT01000001.1"/>
</dbReference>
<sequence>MTALRRAGRDEQARLEAFQQAAYSRTEAAVGARAIPLEWDYGQILEECEVWFDEDGGELNGVLILRLQPDRLFLESIATAPSAAGQGRGRALLDATFARARELGLARVGLITNSLNPALGWYKRAGFSVDREDPQPGRVVVYMSAPVPAAEQTTGRPD</sequence>
<feature type="domain" description="N-acetyltransferase" evidence="3">
    <location>
        <begin position="2"/>
        <end position="148"/>
    </location>
</feature>
<dbReference type="STRING" id="1480615.AWJ14_10345"/>
<organism evidence="4 5">
    <name type="scientific">Hoeflea olei</name>
    <dbReference type="NCBI Taxonomy" id="1480615"/>
    <lineage>
        <taxon>Bacteria</taxon>
        <taxon>Pseudomonadati</taxon>
        <taxon>Pseudomonadota</taxon>
        <taxon>Alphaproteobacteria</taxon>
        <taxon>Hyphomicrobiales</taxon>
        <taxon>Rhizobiaceae</taxon>
        <taxon>Hoeflea</taxon>
    </lineage>
</organism>
<reference evidence="4 5" key="1">
    <citation type="submission" date="2015-12" db="EMBL/GenBank/DDBJ databases">
        <authorList>
            <person name="Shamseldin A."/>
            <person name="Moawad H."/>
            <person name="Abd El-Rahim W.M."/>
            <person name="Sadowsky M.J."/>
        </authorList>
    </citation>
    <scope>NUCLEOTIDE SEQUENCE [LARGE SCALE GENOMIC DNA]</scope>
    <source>
        <strain evidence="4 5">JC234</strain>
    </source>
</reference>
<dbReference type="InterPro" id="IPR050832">
    <property type="entry name" value="Bact_Acetyltransf"/>
</dbReference>
<dbReference type="InterPro" id="IPR000182">
    <property type="entry name" value="GNAT_dom"/>
</dbReference>
<dbReference type="PROSITE" id="PS51186">
    <property type="entry name" value="GNAT"/>
    <property type="match status" value="1"/>
</dbReference>
<keyword evidence="2" id="KW-0012">Acyltransferase</keyword>
<protein>
    <recommendedName>
        <fullName evidence="3">N-acetyltransferase domain-containing protein</fullName>
    </recommendedName>
</protein>
<evidence type="ECO:0000313" key="5">
    <source>
        <dbReference type="Proteomes" id="UP000094795"/>
    </source>
</evidence>
<dbReference type="Pfam" id="PF00583">
    <property type="entry name" value="Acetyltransf_1"/>
    <property type="match status" value="1"/>
</dbReference>
<comment type="caution">
    <text evidence="4">The sequence shown here is derived from an EMBL/GenBank/DDBJ whole genome shotgun (WGS) entry which is preliminary data.</text>
</comment>
<dbReference type="CDD" id="cd04301">
    <property type="entry name" value="NAT_SF"/>
    <property type="match status" value="1"/>
</dbReference>
<evidence type="ECO:0000256" key="1">
    <source>
        <dbReference type="ARBA" id="ARBA00022679"/>
    </source>
</evidence>